<dbReference type="EMBL" id="JBEPAZ010000030">
    <property type="protein sequence ID" value="MER6431561.1"/>
    <property type="molecule type" value="Genomic_DNA"/>
</dbReference>
<sequence>MSTTVQPSTPTTPSPLPEKAITASLTAEIMHDLDNGQPTLIAYSGGNLADLDEVTPAQLREMAAETRTQLTRVERLATEFEAAASQPLQPARAWSFTDRDTGKPRSVACLQGCTSDHVHDVATPTFAPDVYCWNTDSSAPETLPINGDGRVEDYRILNTVIACDPFSDNRMRRIPHAVVEIVDEHYIEDLDEHGLQDVIDTIERRLAAMRVRRDELARIRADFLERRAAETNACPVYPGVCSETGPHDDHSNHLHNAIDYGFVHLADGKPALYIGADEFSPEDVAAKAAELRAAAAQLEAMASAARDQA</sequence>
<accession>A0ABV1UCW7</accession>
<keyword evidence="2" id="KW-1185">Reference proteome</keyword>
<dbReference type="RefSeq" id="WP_352064647.1">
    <property type="nucleotide sequence ID" value="NZ_JBEPAZ010000030.1"/>
</dbReference>
<evidence type="ECO:0000313" key="1">
    <source>
        <dbReference type="EMBL" id="MER6431561.1"/>
    </source>
</evidence>
<dbReference type="InterPro" id="IPR054202">
    <property type="entry name" value="DUF6907"/>
</dbReference>
<protein>
    <submittedName>
        <fullName evidence="1">Uncharacterized protein</fullName>
    </submittedName>
</protein>
<proteinExistence type="predicted"/>
<gene>
    <name evidence="1" type="ORF">ABT272_28100</name>
</gene>
<comment type="caution">
    <text evidence="1">The sequence shown here is derived from an EMBL/GenBank/DDBJ whole genome shotgun (WGS) entry which is preliminary data.</text>
</comment>
<dbReference type="Proteomes" id="UP001470023">
    <property type="component" value="Unassembled WGS sequence"/>
</dbReference>
<evidence type="ECO:0000313" key="2">
    <source>
        <dbReference type="Proteomes" id="UP001470023"/>
    </source>
</evidence>
<organism evidence="1 2">
    <name type="scientific">Streptomyces sp. 900105245</name>
    <dbReference type="NCBI Taxonomy" id="3154379"/>
    <lineage>
        <taxon>Bacteria</taxon>
        <taxon>Bacillati</taxon>
        <taxon>Actinomycetota</taxon>
        <taxon>Actinomycetes</taxon>
        <taxon>Kitasatosporales</taxon>
        <taxon>Streptomycetaceae</taxon>
        <taxon>Streptomyces</taxon>
    </lineage>
</organism>
<dbReference type="Pfam" id="PF21848">
    <property type="entry name" value="DUF6907"/>
    <property type="match status" value="1"/>
</dbReference>
<reference evidence="1 2" key="1">
    <citation type="submission" date="2024-06" db="EMBL/GenBank/DDBJ databases">
        <title>The Natural Products Discovery Center: Release of the First 8490 Sequenced Strains for Exploring Actinobacteria Biosynthetic Diversity.</title>
        <authorList>
            <person name="Kalkreuter E."/>
            <person name="Kautsar S.A."/>
            <person name="Yang D."/>
            <person name="Bader C.D."/>
            <person name="Teijaro C.N."/>
            <person name="Fluegel L."/>
            <person name="Davis C.M."/>
            <person name="Simpson J.R."/>
            <person name="Lauterbach L."/>
            <person name="Steele A.D."/>
            <person name="Gui C."/>
            <person name="Meng S."/>
            <person name="Li G."/>
            <person name="Viehrig K."/>
            <person name="Ye F."/>
            <person name="Su P."/>
            <person name="Kiefer A.F."/>
            <person name="Nichols A."/>
            <person name="Cepeda A.J."/>
            <person name="Yan W."/>
            <person name="Fan B."/>
            <person name="Jiang Y."/>
            <person name="Adhikari A."/>
            <person name="Zheng C.-J."/>
            <person name="Schuster L."/>
            <person name="Cowan T.M."/>
            <person name="Smanski M.J."/>
            <person name="Chevrette M.G."/>
            <person name="De Carvalho L.P.S."/>
            <person name="Shen B."/>
        </authorList>
    </citation>
    <scope>NUCLEOTIDE SEQUENCE [LARGE SCALE GENOMIC DNA]</scope>
    <source>
        <strain evidence="1 2">NPDC001166</strain>
    </source>
</reference>
<name>A0ABV1UCW7_9ACTN</name>